<accession>A0A0K0E9G2</accession>
<evidence type="ECO:0000313" key="2">
    <source>
        <dbReference type="WBParaSite" id="SSTP_0000614500.1"/>
    </source>
</evidence>
<evidence type="ECO:0000256" key="1">
    <source>
        <dbReference type="SAM" id="Phobius"/>
    </source>
</evidence>
<sequence length="150" mass="17877">MTLLYNFYFVLILSLYNYSYSAIIPINLKKILCKNNPNFKFCLEVFTKNEELDMEYKWLICKYKPELKICNKKQDYYSFIKGIINSQTFFSQNEKLNYYPITDEKKNELFVDQSAYEALKDEKNIEGSGDNSYIIINNKNSSTLLQPWDI</sequence>
<dbReference type="WBParaSite" id="SSTP_0000614500.1">
    <property type="protein sequence ID" value="SSTP_0000614500.1"/>
    <property type="gene ID" value="SSTP_0000614500"/>
</dbReference>
<keyword evidence="1" id="KW-0472">Membrane</keyword>
<keyword evidence="1" id="KW-1133">Transmembrane helix</keyword>
<proteinExistence type="predicted"/>
<protein>
    <submittedName>
        <fullName evidence="2">Uncharacterized protein</fullName>
    </submittedName>
</protein>
<feature type="transmembrane region" description="Helical" evidence="1">
    <location>
        <begin position="6"/>
        <end position="28"/>
    </location>
</feature>
<dbReference type="AlphaFoldDB" id="A0A0K0E9G2"/>
<organism evidence="2">
    <name type="scientific">Strongyloides stercoralis</name>
    <name type="common">Threadworm</name>
    <dbReference type="NCBI Taxonomy" id="6248"/>
    <lineage>
        <taxon>Eukaryota</taxon>
        <taxon>Metazoa</taxon>
        <taxon>Ecdysozoa</taxon>
        <taxon>Nematoda</taxon>
        <taxon>Chromadorea</taxon>
        <taxon>Rhabditida</taxon>
        <taxon>Tylenchina</taxon>
        <taxon>Panagrolaimomorpha</taxon>
        <taxon>Strongyloidoidea</taxon>
        <taxon>Strongyloididae</taxon>
        <taxon>Strongyloides</taxon>
    </lineage>
</organism>
<keyword evidence="1" id="KW-0812">Transmembrane</keyword>
<reference evidence="2" key="1">
    <citation type="submission" date="2015-08" db="UniProtKB">
        <authorList>
            <consortium name="WormBaseParasite"/>
        </authorList>
    </citation>
    <scope>IDENTIFICATION</scope>
</reference>
<name>A0A0K0E9G2_STRER</name>